<dbReference type="EMBL" id="JXKD01000009">
    <property type="protein sequence ID" value="OJG10229.1"/>
    <property type="molecule type" value="Genomic_DNA"/>
</dbReference>
<accession>A0A1L8QRX3</accession>
<protein>
    <submittedName>
        <fullName evidence="1">Uncharacterized protein</fullName>
    </submittedName>
</protein>
<reference evidence="1 2" key="1">
    <citation type="submission" date="2014-12" db="EMBL/GenBank/DDBJ databases">
        <title>Draft genome sequences of 29 type strains of Enterococci.</title>
        <authorList>
            <person name="Zhong Z."/>
            <person name="Sun Z."/>
            <person name="Liu W."/>
            <person name="Zhang W."/>
            <person name="Zhang H."/>
        </authorList>
    </citation>
    <scope>NUCLEOTIDE SEQUENCE [LARGE SCALE GENOMIC DNA]</scope>
    <source>
        <strain evidence="1 2">DSM 17690</strain>
    </source>
</reference>
<dbReference type="Proteomes" id="UP000182149">
    <property type="component" value="Unassembled WGS sequence"/>
</dbReference>
<evidence type="ECO:0000313" key="2">
    <source>
        <dbReference type="Proteomes" id="UP000182149"/>
    </source>
</evidence>
<name>A0A1L8QRX3_9ENTE</name>
<dbReference type="STRING" id="328396.RU93_GL002254"/>
<keyword evidence="2" id="KW-1185">Reference proteome</keyword>
<comment type="caution">
    <text evidence="1">The sequence shown here is derived from an EMBL/GenBank/DDBJ whole genome shotgun (WGS) entry which is preliminary data.</text>
</comment>
<dbReference type="AlphaFoldDB" id="A0A1L8QRX3"/>
<organism evidence="1 2">
    <name type="scientific">Enterococcus aquimarinus</name>
    <dbReference type="NCBI Taxonomy" id="328396"/>
    <lineage>
        <taxon>Bacteria</taxon>
        <taxon>Bacillati</taxon>
        <taxon>Bacillota</taxon>
        <taxon>Bacilli</taxon>
        <taxon>Lactobacillales</taxon>
        <taxon>Enterococcaceae</taxon>
        <taxon>Enterococcus</taxon>
    </lineage>
</organism>
<sequence>MTKVKGPYFDEHLMAPLVTKICSFEKRTTFEQLKEPVVRMYRPFLRAK</sequence>
<gene>
    <name evidence="1" type="ORF">RU93_GL002254</name>
</gene>
<evidence type="ECO:0000313" key="1">
    <source>
        <dbReference type="EMBL" id="OJG10229.1"/>
    </source>
</evidence>
<proteinExistence type="predicted"/>